<proteinExistence type="inferred from homology"/>
<feature type="compositionally biased region" description="Basic and acidic residues" evidence="6">
    <location>
        <begin position="190"/>
        <end position="207"/>
    </location>
</feature>
<evidence type="ECO:0000256" key="4">
    <source>
        <dbReference type="ARBA" id="ARBA00047761"/>
    </source>
</evidence>
<organism evidence="9 10">
    <name type="scientific">Marasmiellus scandens</name>
    <dbReference type="NCBI Taxonomy" id="2682957"/>
    <lineage>
        <taxon>Eukaryota</taxon>
        <taxon>Fungi</taxon>
        <taxon>Dikarya</taxon>
        <taxon>Basidiomycota</taxon>
        <taxon>Agaricomycotina</taxon>
        <taxon>Agaricomycetes</taxon>
        <taxon>Agaricomycetidae</taxon>
        <taxon>Agaricales</taxon>
        <taxon>Marasmiineae</taxon>
        <taxon>Omphalotaceae</taxon>
        <taxon>Marasmiellus</taxon>
    </lineage>
</organism>
<comment type="catalytic activity">
    <reaction evidence="4">
        <text>O-phospho-L-seryl-[protein] + H2O = L-seryl-[protein] + phosphate</text>
        <dbReference type="Rhea" id="RHEA:20629"/>
        <dbReference type="Rhea" id="RHEA-COMP:9863"/>
        <dbReference type="Rhea" id="RHEA-COMP:11604"/>
        <dbReference type="ChEBI" id="CHEBI:15377"/>
        <dbReference type="ChEBI" id="CHEBI:29999"/>
        <dbReference type="ChEBI" id="CHEBI:43474"/>
        <dbReference type="ChEBI" id="CHEBI:83421"/>
        <dbReference type="EC" id="3.1.3.16"/>
    </reaction>
</comment>
<evidence type="ECO:0000256" key="6">
    <source>
        <dbReference type="SAM" id="MobiDB-lite"/>
    </source>
</evidence>
<dbReference type="Pfam" id="PF00782">
    <property type="entry name" value="DSPc"/>
    <property type="match status" value="1"/>
</dbReference>
<keyword evidence="3" id="KW-0904">Protein phosphatase</keyword>
<feature type="domain" description="Tyrosine specific protein phosphatases" evidence="8">
    <location>
        <begin position="98"/>
        <end position="165"/>
    </location>
</feature>
<feature type="region of interest" description="Disordered" evidence="6">
    <location>
        <begin position="190"/>
        <end position="209"/>
    </location>
</feature>
<evidence type="ECO:0000256" key="3">
    <source>
        <dbReference type="ARBA" id="ARBA00022912"/>
    </source>
</evidence>
<evidence type="ECO:0000256" key="1">
    <source>
        <dbReference type="ARBA" id="ARBA00008601"/>
    </source>
</evidence>
<dbReference type="PROSITE" id="PS50056">
    <property type="entry name" value="TYR_PHOSPHATASE_2"/>
    <property type="match status" value="1"/>
</dbReference>
<dbReference type="Gene3D" id="3.90.190.10">
    <property type="entry name" value="Protein tyrosine phosphatase superfamily"/>
    <property type="match status" value="1"/>
</dbReference>
<evidence type="ECO:0000259" key="8">
    <source>
        <dbReference type="PROSITE" id="PS50056"/>
    </source>
</evidence>
<dbReference type="PANTHER" id="PTHR45948:SF2">
    <property type="entry name" value="DUAL SPECIFICITY PROTEIN PHOSPHATASE"/>
    <property type="match status" value="1"/>
</dbReference>
<protein>
    <recommendedName>
        <fullName evidence="11">Protein-tyrosine-phosphatase</fullName>
    </recommendedName>
</protein>
<dbReference type="InterPro" id="IPR016130">
    <property type="entry name" value="Tyr_Pase_AS"/>
</dbReference>
<dbReference type="InterPro" id="IPR000340">
    <property type="entry name" value="Dual-sp_phosphatase_cat-dom"/>
</dbReference>
<dbReference type="Proteomes" id="UP001498398">
    <property type="component" value="Unassembled WGS sequence"/>
</dbReference>
<feature type="domain" description="Tyrosine-protein phosphatase" evidence="7">
    <location>
        <begin position="26"/>
        <end position="187"/>
    </location>
</feature>
<evidence type="ECO:0000313" key="10">
    <source>
        <dbReference type="Proteomes" id="UP001498398"/>
    </source>
</evidence>
<dbReference type="InterPro" id="IPR020422">
    <property type="entry name" value="TYR_PHOSPHATASE_DUAL_dom"/>
</dbReference>
<dbReference type="PANTHER" id="PTHR45948">
    <property type="entry name" value="DUAL SPECIFICITY PROTEIN PHOSPHATASE DDB_G0269404-RELATED"/>
    <property type="match status" value="1"/>
</dbReference>
<gene>
    <name evidence="9" type="ORF">VKT23_018037</name>
</gene>
<accession>A0ABR1ISF6</accession>
<dbReference type="PROSITE" id="PS50054">
    <property type="entry name" value="TYR_PHOSPHATASE_DUAL"/>
    <property type="match status" value="1"/>
</dbReference>
<dbReference type="InterPro" id="IPR029021">
    <property type="entry name" value="Prot-tyrosine_phosphatase-like"/>
</dbReference>
<dbReference type="SUPFAM" id="SSF52799">
    <property type="entry name" value="(Phosphotyrosine protein) phosphatases II"/>
    <property type="match status" value="1"/>
</dbReference>
<reference evidence="9 10" key="1">
    <citation type="submission" date="2024-01" db="EMBL/GenBank/DDBJ databases">
        <title>A draft genome for the cacao thread blight pathogen Marasmiellus scandens.</title>
        <authorList>
            <person name="Baruah I.K."/>
            <person name="Leung J."/>
            <person name="Bukari Y."/>
            <person name="Amoako-Attah I."/>
            <person name="Meinhardt L.W."/>
            <person name="Bailey B.A."/>
            <person name="Cohen S.P."/>
        </authorList>
    </citation>
    <scope>NUCLEOTIDE SEQUENCE [LARGE SCALE GENOMIC DNA]</scope>
    <source>
        <strain evidence="9 10">GH-19</strain>
    </source>
</reference>
<keyword evidence="2" id="KW-0378">Hydrolase</keyword>
<dbReference type="SMART" id="SM00195">
    <property type="entry name" value="DSPc"/>
    <property type="match status" value="1"/>
</dbReference>
<sequence length="235" mass="25989">MLITRLKLPTQLGASNIRTRAREIASASQILPQLFLSDYSTALDTKELSRLGITHVVSVVGFEPGIPDSIPVPGLDSQDAKRTTLKKLHIRLEDAPEANLLRHLEETTTWIRQAVEENNENRVLVHCLQGVSRSPTVVCAYLIATTPGPKAMRAFEALELVRSKRSVVQPNSGFRKQLEQFAERFIGGRRIGERNGDQNGEEAEKAGGRVISEGIRERIRNLGFGRKLDDDVGGS</sequence>
<comment type="catalytic activity">
    <reaction evidence="5">
        <text>O-phospho-L-threonyl-[protein] + H2O = L-threonyl-[protein] + phosphate</text>
        <dbReference type="Rhea" id="RHEA:47004"/>
        <dbReference type="Rhea" id="RHEA-COMP:11060"/>
        <dbReference type="Rhea" id="RHEA-COMP:11605"/>
        <dbReference type="ChEBI" id="CHEBI:15377"/>
        <dbReference type="ChEBI" id="CHEBI:30013"/>
        <dbReference type="ChEBI" id="CHEBI:43474"/>
        <dbReference type="ChEBI" id="CHEBI:61977"/>
        <dbReference type="EC" id="3.1.3.16"/>
    </reaction>
</comment>
<evidence type="ECO:0000256" key="5">
    <source>
        <dbReference type="ARBA" id="ARBA00048336"/>
    </source>
</evidence>
<evidence type="ECO:0000313" key="9">
    <source>
        <dbReference type="EMBL" id="KAK7438424.1"/>
    </source>
</evidence>
<dbReference type="CDD" id="cd14498">
    <property type="entry name" value="DSP"/>
    <property type="match status" value="1"/>
</dbReference>
<keyword evidence="10" id="KW-1185">Reference proteome</keyword>
<evidence type="ECO:0000256" key="2">
    <source>
        <dbReference type="ARBA" id="ARBA00022801"/>
    </source>
</evidence>
<comment type="caution">
    <text evidence="9">The sequence shown here is derived from an EMBL/GenBank/DDBJ whole genome shotgun (WGS) entry which is preliminary data.</text>
</comment>
<comment type="similarity">
    <text evidence="1">Belongs to the protein-tyrosine phosphatase family. Non-receptor class dual specificity subfamily.</text>
</comment>
<name>A0ABR1ISF6_9AGAR</name>
<evidence type="ECO:0000259" key="7">
    <source>
        <dbReference type="PROSITE" id="PS50054"/>
    </source>
</evidence>
<dbReference type="PROSITE" id="PS00383">
    <property type="entry name" value="TYR_PHOSPHATASE_1"/>
    <property type="match status" value="1"/>
</dbReference>
<dbReference type="InterPro" id="IPR000387">
    <property type="entry name" value="Tyr_Pase_dom"/>
</dbReference>
<dbReference type="EMBL" id="JBANRG010000079">
    <property type="protein sequence ID" value="KAK7438424.1"/>
    <property type="molecule type" value="Genomic_DNA"/>
</dbReference>
<evidence type="ECO:0008006" key="11">
    <source>
        <dbReference type="Google" id="ProtNLM"/>
    </source>
</evidence>